<gene>
    <name evidence="5" type="ORF">JMJ35_007367</name>
</gene>
<dbReference type="SUPFAM" id="SSF52540">
    <property type="entry name" value="P-loop containing nucleoside triphosphate hydrolases"/>
    <property type="match status" value="1"/>
</dbReference>
<evidence type="ECO:0000313" key="5">
    <source>
        <dbReference type="EMBL" id="KAK0509973.1"/>
    </source>
</evidence>
<accession>A0AA39QVL4</accession>
<feature type="region of interest" description="Disordered" evidence="3">
    <location>
        <begin position="173"/>
        <end position="204"/>
    </location>
</feature>
<dbReference type="GO" id="GO:0000724">
    <property type="term" value="P:double-strand break repair via homologous recombination"/>
    <property type="evidence" value="ECO:0007669"/>
    <property type="project" value="TreeGrafter"/>
</dbReference>
<dbReference type="GO" id="GO:0007131">
    <property type="term" value="P:reciprocal meiotic recombination"/>
    <property type="evidence" value="ECO:0007669"/>
    <property type="project" value="TreeGrafter"/>
</dbReference>
<proteinExistence type="predicted"/>
<dbReference type="InterPro" id="IPR013632">
    <property type="entry name" value="Rad51_C"/>
</dbReference>
<dbReference type="GO" id="GO:0005524">
    <property type="term" value="F:ATP binding"/>
    <property type="evidence" value="ECO:0007669"/>
    <property type="project" value="InterPro"/>
</dbReference>
<dbReference type="GO" id="GO:0140664">
    <property type="term" value="F:ATP-dependent DNA damage sensor activity"/>
    <property type="evidence" value="ECO:0007669"/>
    <property type="project" value="InterPro"/>
</dbReference>
<dbReference type="InterPro" id="IPR020588">
    <property type="entry name" value="RecA_ATP-bd"/>
</dbReference>
<dbReference type="PANTHER" id="PTHR46457:SF1">
    <property type="entry name" value="DNA REPAIR PROTEIN RAD51 HOMOLOG 4"/>
    <property type="match status" value="1"/>
</dbReference>
<dbReference type="InterPro" id="IPR027417">
    <property type="entry name" value="P-loop_NTPase"/>
</dbReference>
<feature type="domain" description="RecA family profile 1" evidence="4">
    <location>
        <begin position="27"/>
        <end position="263"/>
    </location>
</feature>
<dbReference type="Pfam" id="PF08423">
    <property type="entry name" value="Rad51"/>
    <property type="match status" value="1"/>
</dbReference>
<dbReference type="Gene3D" id="3.40.50.300">
    <property type="entry name" value="P-loop containing nucleotide triphosphate hydrolases"/>
    <property type="match status" value="1"/>
</dbReference>
<dbReference type="EMBL" id="JAFEKC020000017">
    <property type="protein sequence ID" value="KAK0509973.1"/>
    <property type="molecule type" value="Genomic_DNA"/>
</dbReference>
<keyword evidence="2" id="KW-0539">Nucleus</keyword>
<organism evidence="5 6">
    <name type="scientific">Cladonia borealis</name>
    <dbReference type="NCBI Taxonomy" id="184061"/>
    <lineage>
        <taxon>Eukaryota</taxon>
        <taxon>Fungi</taxon>
        <taxon>Dikarya</taxon>
        <taxon>Ascomycota</taxon>
        <taxon>Pezizomycotina</taxon>
        <taxon>Lecanoromycetes</taxon>
        <taxon>OSLEUM clade</taxon>
        <taxon>Lecanoromycetidae</taxon>
        <taxon>Lecanorales</taxon>
        <taxon>Lecanorineae</taxon>
        <taxon>Cladoniaceae</taxon>
        <taxon>Cladonia</taxon>
    </lineage>
</organism>
<dbReference type="GO" id="GO:0005657">
    <property type="term" value="C:replication fork"/>
    <property type="evidence" value="ECO:0007669"/>
    <property type="project" value="TreeGrafter"/>
</dbReference>
<evidence type="ECO:0000259" key="4">
    <source>
        <dbReference type="PROSITE" id="PS50162"/>
    </source>
</evidence>
<dbReference type="GO" id="GO:0003697">
    <property type="term" value="F:single-stranded DNA binding"/>
    <property type="evidence" value="ECO:0007669"/>
    <property type="project" value="TreeGrafter"/>
</dbReference>
<evidence type="ECO:0000256" key="3">
    <source>
        <dbReference type="SAM" id="MobiDB-lite"/>
    </source>
</evidence>
<protein>
    <recommendedName>
        <fullName evidence="4">RecA family profile 1 domain-containing protein</fullName>
    </recommendedName>
</protein>
<dbReference type="AlphaFoldDB" id="A0AA39QVL4"/>
<comment type="subcellular location">
    <subcellularLocation>
        <location evidence="1">Nucleus</location>
    </subcellularLocation>
</comment>
<dbReference type="PROSITE" id="PS50162">
    <property type="entry name" value="RECA_2"/>
    <property type="match status" value="1"/>
</dbReference>
<feature type="compositionally biased region" description="Acidic residues" evidence="3">
    <location>
        <begin position="187"/>
        <end position="200"/>
    </location>
</feature>
<dbReference type="GO" id="GO:0000400">
    <property type="term" value="F:four-way junction DNA binding"/>
    <property type="evidence" value="ECO:0007669"/>
    <property type="project" value="TreeGrafter"/>
</dbReference>
<dbReference type="Proteomes" id="UP001166286">
    <property type="component" value="Unassembled WGS sequence"/>
</dbReference>
<feature type="compositionally biased region" description="Basic and acidic residues" evidence="3">
    <location>
        <begin position="173"/>
        <end position="186"/>
    </location>
</feature>
<evidence type="ECO:0000313" key="6">
    <source>
        <dbReference type="Proteomes" id="UP001166286"/>
    </source>
</evidence>
<dbReference type="InterPro" id="IPR051988">
    <property type="entry name" value="HRR_RAD51_Paralog"/>
</dbReference>
<comment type="caution">
    <text evidence="5">The sequence shown here is derived from an EMBL/GenBank/DDBJ whole genome shotgun (WGS) entry which is preliminary data.</text>
</comment>
<dbReference type="GO" id="GO:0042148">
    <property type="term" value="P:DNA strand invasion"/>
    <property type="evidence" value="ECO:0007669"/>
    <property type="project" value="TreeGrafter"/>
</dbReference>
<dbReference type="PANTHER" id="PTHR46457">
    <property type="entry name" value="DNA REPAIR PROTEIN RAD51 HOMOLOG 4"/>
    <property type="match status" value="1"/>
</dbReference>
<keyword evidence="6" id="KW-1185">Reference proteome</keyword>
<evidence type="ECO:0000256" key="2">
    <source>
        <dbReference type="ARBA" id="ARBA00023242"/>
    </source>
</evidence>
<name>A0AA39QVL4_9LECA</name>
<sequence length="364" mass="39443">MSVTALPAPPLLGSILLAAARAHEDTRPTPASSGSAALDEEALNGGFRYGEITSITGASGTGKTLLVYHVIASHLLAFPIGEVAFIDSSGSFSPLRLRNVLVFRLQAKCQRESYQQSGYVYEKVQPNAEEAKQGFIDEATTMLDRVKVMRIFNFAGVIEAVGELSEMREDIPRVSGEAPRKMKDEIGDSEEELDEDEDPPAEQVSKDVGQVGLIVVDSITNVVGSLMAKSQTQGQALLASFMRSLHFLTSRHHICTVLTNAAVGLSASSNREYKRQPEDNVSVFSSTPGKPALGKTFTYLIDTSIFLSTIPKTANDAAIAYGNRGDASFFKKAIVLEVLKDRCGSREGRWATFEIFDEVKIVPC</sequence>
<dbReference type="GO" id="GO:0000723">
    <property type="term" value="P:telomere maintenance"/>
    <property type="evidence" value="ECO:0007669"/>
    <property type="project" value="TreeGrafter"/>
</dbReference>
<dbReference type="GO" id="GO:0005815">
    <property type="term" value="C:microtubule organizing center"/>
    <property type="evidence" value="ECO:0007669"/>
    <property type="project" value="TreeGrafter"/>
</dbReference>
<evidence type="ECO:0000256" key="1">
    <source>
        <dbReference type="ARBA" id="ARBA00004123"/>
    </source>
</evidence>
<reference evidence="5" key="1">
    <citation type="submission" date="2023-03" db="EMBL/GenBank/DDBJ databases">
        <title>Complete genome of Cladonia borealis.</title>
        <authorList>
            <person name="Park H."/>
        </authorList>
    </citation>
    <scope>NUCLEOTIDE SEQUENCE</scope>
    <source>
        <strain evidence="5">ANT050790</strain>
    </source>
</reference>
<dbReference type="GO" id="GO:0033063">
    <property type="term" value="C:Rad51B-Rad51C-Rad51D-XRCC2 complex"/>
    <property type="evidence" value="ECO:0007669"/>
    <property type="project" value="TreeGrafter"/>
</dbReference>